<evidence type="ECO:0000256" key="9">
    <source>
        <dbReference type="SAM" id="MobiDB-lite"/>
    </source>
</evidence>
<feature type="transmembrane region" description="Helical" evidence="10">
    <location>
        <begin position="616"/>
        <end position="638"/>
    </location>
</feature>
<feature type="transmembrane region" description="Helical" evidence="10">
    <location>
        <begin position="877"/>
        <end position="899"/>
    </location>
</feature>
<feature type="transmembrane region" description="Helical" evidence="10">
    <location>
        <begin position="209"/>
        <end position="229"/>
    </location>
</feature>
<dbReference type="PROSITE" id="PS50929">
    <property type="entry name" value="ABC_TM1F"/>
    <property type="match status" value="2"/>
</dbReference>
<feature type="domain" description="ABC transporter" evidence="12">
    <location>
        <begin position="272"/>
        <end position="508"/>
    </location>
</feature>
<dbReference type="GO" id="GO:0015421">
    <property type="term" value="F:ABC-type oligopeptide transporter activity"/>
    <property type="evidence" value="ECO:0007669"/>
    <property type="project" value="TreeGrafter"/>
</dbReference>
<keyword evidence="5" id="KW-0547">Nucleotide-binding</keyword>
<dbReference type="Pfam" id="PF00005">
    <property type="entry name" value="ABC_tran"/>
    <property type="match status" value="2"/>
</dbReference>
<evidence type="ECO:0000256" key="4">
    <source>
        <dbReference type="ARBA" id="ARBA00022692"/>
    </source>
</evidence>
<evidence type="ECO:0000256" key="6">
    <source>
        <dbReference type="ARBA" id="ARBA00022840"/>
    </source>
</evidence>
<dbReference type="FunFam" id="3.40.50.300:FF:000302">
    <property type="entry name" value="ATP-binding cassette subfamily B member 5"/>
    <property type="match status" value="1"/>
</dbReference>
<dbReference type="SMART" id="SM00382">
    <property type="entry name" value="AAA"/>
    <property type="match status" value="2"/>
</dbReference>
<protein>
    <submittedName>
        <fullName evidence="14">Uncharacterized protein</fullName>
    </submittedName>
</protein>
<evidence type="ECO:0000256" key="11">
    <source>
        <dbReference type="SAM" id="SignalP"/>
    </source>
</evidence>
<accession>A0AAN9TV69</accession>
<dbReference type="InterPro" id="IPR036640">
    <property type="entry name" value="ABC1_TM_sf"/>
</dbReference>
<organism evidence="14 15">
    <name type="scientific">Parthenolecanium corni</name>
    <dbReference type="NCBI Taxonomy" id="536013"/>
    <lineage>
        <taxon>Eukaryota</taxon>
        <taxon>Metazoa</taxon>
        <taxon>Ecdysozoa</taxon>
        <taxon>Arthropoda</taxon>
        <taxon>Hexapoda</taxon>
        <taxon>Insecta</taxon>
        <taxon>Pterygota</taxon>
        <taxon>Neoptera</taxon>
        <taxon>Paraneoptera</taxon>
        <taxon>Hemiptera</taxon>
        <taxon>Sternorrhyncha</taxon>
        <taxon>Coccoidea</taxon>
        <taxon>Coccidae</taxon>
        <taxon>Parthenolecanium</taxon>
    </lineage>
</organism>
<comment type="similarity">
    <text evidence="2">Belongs to the ABC transporter superfamily. ABCB family. Multidrug resistance exporter (TC 3.A.1.201) subfamily.</text>
</comment>
<sequence>MTLNLSAVYLLLTLCWEYSSEHRVCNLRKMYFSQIIRQDMSWYDTNESGNLPNKLSDDLERIREGTGYKCAMIVQYLSTFISGVFIGLLVNPTLTLSILCVGPFLVGLNAYCAAIAARNLAQEQKRYAIAGKVVEESLTNIRTVNAFCGHALEAKRYYEKLEEGRKIAMQTFNAYSVCYAITFFLMYSAYALGFWYGSQMVQSGSSTPGNIFTVFFTVIIGAFSVGNALPFVNVVSGSIGVAASVHQIISRKVVIDPYSKSGKRPAHVSGHIKFRKVTFAYPSRPTVAVLNGLSLDIEPGRTTAIVGSSGGGKSTIISLILRYYDTNDGQVCIDGIPVTDLNLKFLRDQIGLVSQEPVLFGVSIAENIRYGRSDVTFAELIEASKQANAHEFVMKLPKGYDTLVGDTGSQLSGGQKQRIAIARALVRNPKILLLDEATSALDSNSEGIVQATLTKVMKGRTTVIIAHRLSTIKDADVIYVMQNGKLFESGQHEELMKRKSLYYSLVQAQKSTKDDAGEQNPSTKRSNSRKTSAVSDSSFVPKENSSGSSENKFETSQGDIGLRKLSSEQKQKSYHYEIEEFTQEEKNKIPFTKPENIEQEYSLWELIRLQVLDWPWWIMAFLGSICVGIIMPVFGLYYGEIFNVFTLQGQFFQDATIFWTYMLIGLAIFSAASYAVQVKGITHGCEKMIVRVRALAFENTLKQPVGWFDLETSAPGIIGNRLARNGPIVKSAAGLRAAQLLVSVVTISCAFIISVIYGWKLVLVLGVFVPLVMYASYKQQVLLRRNQVRDTKLMDDAGRVAAEVVRNIRTVQALGREELFVERYAKHLELPYKESKKQAVLYALLYAATQGISYYMYALSFRAGGILVEIGEMDAKGVYTVFFALSLCAACVGMAFSYLQDYSKSRTSLRLLNFLMSRKSEIDASSPVGVTPEITGNVEFQDVHFCYPARANVKILKGLSFSIKAGETVALVGESGCGKSTVISLLERFYDPISGSILVDNFDIRAYNIAHLRSKMGIVTQEPILFDTTIRDNIAYGLIGIREDVTFEEIQKAAKLANIHDFIMSLPNRYDTMVGERGVQLSGGQKQRVAIARALIRDPKILLLDEATSALDTENEKIVQAALEKAKKGRTCIIVAHRLSTIRDADKICVVNQGKIAEEGTHEELIQLQGLYYQLTQRQFL</sequence>
<dbReference type="InterPro" id="IPR003439">
    <property type="entry name" value="ABC_transporter-like_ATP-bd"/>
</dbReference>
<dbReference type="CDD" id="cd18578">
    <property type="entry name" value="ABC_6TM_Pgp_ABCB1_D2_like"/>
    <property type="match status" value="1"/>
</dbReference>
<dbReference type="PANTHER" id="PTHR43394:SF27">
    <property type="entry name" value="ATP-DEPENDENT TRANSLOCASE ABCB1-LIKE"/>
    <property type="match status" value="1"/>
</dbReference>
<dbReference type="EMBL" id="JBBCAQ010000003">
    <property type="protein sequence ID" value="KAK7604841.1"/>
    <property type="molecule type" value="Genomic_DNA"/>
</dbReference>
<dbReference type="InterPro" id="IPR027417">
    <property type="entry name" value="P-loop_NTPase"/>
</dbReference>
<dbReference type="InterPro" id="IPR039421">
    <property type="entry name" value="Type_1_exporter"/>
</dbReference>
<keyword evidence="15" id="KW-1185">Reference proteome</keyword>
<dbReference type="Proteomes" id="UP001367676">
    <property type="component" value="Unassembled WGS sequence"/>
</dbReference>
<dbReference type="CDD" id="cd18577">
    <property type="entry name" value="ABC_6TM_Pgp_ABCB1_D1_like"/>
    <property type="match status" value="1"/>
</dbReference>
<comment type="subcellular location">
    <subcellularLocation>
        <location evidence="1">Membrane</location>
        <topology evidence="1">Multi-pass membrane protein</topology>
    </subcellularLocation>
</comment>
<name>A0AAN9TV69_9HEMI</name>
<dbReference type="PROSITE" id="PS00211">
    <property type="entry name" value="ABC_TRANSPORTER_1"/>
    <property type="match status" value="2"/>
</dbReference>
<evidence type="ECO:0000259" key="13">
    <source>
        <dbReference type="PROSITE" id="PS50929"/>
    </source>
</evidence>
<keyword evidence="6" id="KW-0067">ATP-binding</keyword>
<dbReference type="SUPFAM" id="SSF52540">
    <property type="entry name" value="P-loop containing nucleoside triphosphate hydrolases"/>
    <property type="match status" value="2"/>
</dbReference>
<dbReference type="InterPro" id="IPR017871">
    <property type="entry name" value="ABC_transporter-like_CS"/>
</dbReference>
<feature type="domain" description="ABC transmembrane type-1" evidence="13">
    <location>
        <begin position="1"/>
        <end position="237"/>
    </location>
</feature>
<dbReference type="GO" id="GO:0090374">
    <property type="term" value="P:oligopeptide export from mitochondrion"/>
    <property type="evidence" value="ECO:0007669"/>
    <property type="project" value="TreeGrafter"/>
</dbReference>
<evidence type="ECO:0000256" key="3">
    <source>
        <dbReference type="ARBA" id="ARBA00022448"/>
    </source>
</evidence>
<evidence type="ECO:0000256" key="8">
    <source>
        <dbReference type="ARBA" id="ARBA00023136"/>
    </source>
</evidence>
<dbReference type="Gene3D" id="1.20.1560.10">
    <property type="entry name" value="ABC transporter type 1, transmembrane domain"/>
    <property type="match status" value="1"/>
</dbReference>
<evidence type="ECO:0000313" key="14">
    <source>
        <dbReference type="EMBL" id="KAK7604841.1"/>
    </source>
</evidence>
<gene>
    <name evidence="14" type="ORF">V9T40_006027</name>
</gene>
<dbReference type="Gene3D" id="3.40.50.300">
    <property type="entry name" value="P-loop containing nucleotide triphosphate hydrolases"/>
    <property type="match status" value="2"/>
</dbReference>
<evidence type="ECO:0000256" key="2">
    <source>
        <dbReference type="ARBA" id="ARBA00007577"/>
    </source>
</evidence>
<feature type="compositionally biased region" description="Polar residues" evidence="9">
    <location>
        <begin position="519"/>
        <end position="558"/>
    </location>
</feature>
<dbReference type="SUPFAM" id="SSF90123">
    <property type="entry name" value="ABC transporter transmembrane region"/>
    <property type="match status" value="2"/>
</dbReference>
<keyword evidence="11" id="KW-0732">Signal</keyword>
<dbReference type="PROSITE" id="PS50893">
    <property type="entry name" value="ABC_TRANSPORTER_2"/>
    <property type="match status" value="2"/>
</dbReference>
<feature type="transmembrane region" description="Helical" evidence="10">
    <location>
        <begin position="70"/>
        <end position="90"/>
    </location>
</feature>
<dbReference type="GO" id="GO:0005743">
    <property type="term" value="C:mitochondrial inner membrane"/>
    <property type="evidence" value="ECO:0007669"/>
    <property type="project" value="TreeGrafter"/>
</dbReference>
<evidence type="ECO:0000256" key="7">
    <source>
        <dbReference type="ARBA" id="ARBA00022989"/>
    </source>
</evidence>
<keyword evidence="4 10" id="KW-0812">Transmembrane</keyword>
<keyword evidence="7 10" id="KW-1133">Transmembrane helix</keyword>
<dbReference type="Pfam" id="PF00664">
    <property type="entry name" value="ABC_membrane"/>
    <property type="match status" value="2"/>
</dbReference>
<evidence type="ECO:0000313" key="15">
    <source>
        <dbReference type="Proteomes" id="UP001367676"/>
    </source>
</evidence>
<dbReference type="InterPro" id="IPR011527">
    <property type="entry name" value="ABC1_TM_dom"/>
</dbReference>
<feature type="signal peptide" evidence="11">
    <location>
        <begin position="1"/>
        <end position="21"/>
    </location>
</feature>
<evidence type="ECO:0000256" key="5">
    <source>
        <dbReference type="ARBA" id="ARBA00022741"/>
    </source>
</evidence>
<comment type="caution">
    <text evidence="14">The sequence shown here is derived from an EMBL/GenBank/DDBJ whole genome shotgun (WGS) entry which is preliminary data.</text>
</comment>
<feature type="transmembrane region" description="Helical" evidence="10">
    <location>
        <begin position="839"/>
        <end position="857"/>
    </location>
</feature>
<feature type="transmembrane region" description="Helical" evidence="10">
    <location>
        <begin position="658"/>
        <end position="678"/>
    </location>
</feature>
<dbReference type="CDD" id="cd03249">
    <property type="entry name" value="ABC_MTABC3_MDL1_MDL2"/>
    <property type="match status" value="2"/>
</dbReference>
<evidence type="ECO:0000256" key="10">
    <source>
        <dbReference type="SAM" id="Phobius"/>
    </source>
</evidence>
<proteinExistence type="inferred from homology"/>
<keyword evidence="3" id="KW-0813">Transport</keyword>
<feature type="transmembrane region" description="Helical" evidence="10">
    <location>
        <begin position="733"/>
        <end position="753"/>
    </location>
</feature>
<feature type="transmembrane region" description="Helical" evidence="10">
    <location>
        <begin position="174"/>
        <end position="197"/>
    </location>
</feature>
<dbReference type="GO" id="GO:0005524">
    <property type="term" value="F:ATP binding"/>
    <property type="evidence" value="ECO:0007669"/>
    <property type="project" value="UniProtKB-KW"/>
</dbReference>
<dbReference type="GO" id="GO:0016887">
    <property type="term" value="F:ATP hydrolysis activity"/>
    <property type="evidence" value="ECO:0007669"/>
    <property type="project" value="InterPro"/>
</dbReference>
<feature type="transmembrane region" description="Helical" evidence="10">
    <location>
        <begin position="759"/>
        <end position="777"/>
    </location>
</feature>
<feature type="region of interest" description="Disordered" evidence="9">
    <location>
        <begin position="510"/>
        <end position="558"/>
    </location>
</feature>
<dbReference type="FunFam" id="3.40.50.300:FF:000916">
    <property type="entry name" value="ABC transporter B family member 9"/>
    <property type="match status" value="1"/>
</dbReference>
<evidence type="ECO:0000259" key="12">
    <source>
        <dbReference type="PROSITE" id="PS50893"/>
    </source>
</evidence>
<reference evidence="14 15" key="1">
    <citation type="submission" date="2024-03" db="EMBL/GenBank/DDBJ databases">
        <title>Adaptation during the transition from Ophiocordyceps entomopathogen to insect associate is accompanied by gene loss and intensified selection.</title>
        <authorList>
            <person name="Ward C.M."/>
            <person name="Onetto C.A."/>
            <person name="Borneman A.R."/>
        </authorList>
    </citation>
    <scope>NUCLEOTIDE SEQUENCE [LARGE SCALE GENOMIC DNA]</scope>
    <source>
        <strain evidence="14">AWRI1</strain>
        <tissue evidence="14">Single Adult Female</tissue>
    </source>
</reference>
<evidence type="ECO:0000256" key="1">
    <source>
        <dbReference type="ARBA" id="ARBA00004141"/>
    </source>
</evidence>
<dbReference type="InterPro" id="IPR003593">
    <property type="entry name" value="AAA+_ATPase"/>
</dbReference>
<feature type="domain" description="ABC transporter" evidence="12">
    <location>
        <begin position="938"/>
        <end position="1178"/>
    </location>
</feature>
<feature type="chain" id="PRO_5042883532" evidence="11">
    <location>
        <begin position="22"/>
        <end position="1181"/>
    </location>
</feature>
<feature type="domain" description="ABC transmembrane type-1" evidence="13">
    <location>
        <begin position="618"/>
        <end position="904"/>
    </location>
</feature>
<keyword evidence="8 10" id="KW-0472">Membrane</keyword>
<dbReference type="AlphaFoldDB" id="A0AAN9TV69"/>
<feature type="transmembrane region" description="Helical" evidence="10">
    <location>
        <begin position="96"/>
        <end position="117"/>
    </location>
</feature>
<dbReference type="PANTHER" id="PTHR43394">
    <property type="entry name" value="ATP-DEPENDENT PERMEASE MDL1, MITOCHONDRIAL"/>
    <property type="match status" value="1"/>
</dbReference>